<dbReference type="Proteomes" id="UP001152759">
    <property type="component" value="Chromosome 1"/>
</dbReference>
<dbReference type="EMBL" id="OU963862">
    <property type="protein sequence ID" value="CAH0381327.1"/>
    <property type="molecule type" value="Genomic_DNA"/>
</dbReference>
<dbReference type="AlphaFoldDB" id="A0A9N9ZZY3"/>
<evidence type="ECO:0000313" key="2">
    <source>
        <dbReference type="Proteomes" id="UP001152759"/>
    </source>
</evidence>
<evidence type="ECO:0000313" key="1">
    <source>
        <dbReference type="EMBL" id="CAH0381327.1"/>
    </source>
</evidence>
<organism evidence="1 2">
    <name type="scientific">Bemisia tabaci</name>
    <name type="common">Sweetpotato whitefly</name>
    <name type="synonym">Aleurodes tabaci</name>
    <dbReference type="NCBI Taxonomy" id="7038"/>
    <lineage>
        <taxon>Eukaryota</taxon>
        <taxon>Metazoa</taxon>
        <taxon>Ecdysozoa</taxon>
        <taxon>Arthropoda</taxon>
        <taxon>Hexapoda</taxon>
        <taxon>Insecta</taxon>
        <taxon>Pterygota</taxon>
        <taxon>Neoptera</taxon>
        <taxon>Paraneoptera</taxon>
        <taxon>Hemiptera</taxon>
        <taxon>Sternorrhyncha</taxon>
        <taxon>Aleyrodoidea</taxon>
        <taxon>Aleyrodidae</taxon>
        <taxon>Aleyrodinae</taxon>
        <taxon>Bemisia</taxon>
    </lineage>
</organism>
<accession>A0A9N9ZZY3</accession>
<reference evidence="1" key="1">
    <citation type="submission" date="2021-12" db="EMBL/GenBank/DDBJ databases">
        <authorList>
            <person name="King R."/>
        </authorList>
    </citation>
    <scope>NUCLEOTIDE SEQUENCE</scope>
</reference>
<protein>
    <submittedName>
        <fullName evidence="1">Uncharacterized protein</fullName>
    </submittedName>
</protein>
<sequence>MSDDLFPRYGSDLPVPKHTLRRFVYSCSREQQKLLDIICEHLSSFRQDWPVEIRRKEESVSVWTDGTEAFSYDDVPRLCKSLLEENFARDGDFAIKETGPRRHHRWSFLWFWLPLRRLPEARIQLSHVPDKPVPWRSFGLKDAHLGYCLVRLIKTPSGLQIRDSTADRLKYHSSTRG</sequence>
<gene>
    <name evidence="1" type="ORF">BEMITA_LOCUS990</name>
</gene>
<proteinExistence type="predicted"/>
<keyword evidence="2" id="KW-1185">Reference proteome</keyword>
<name>A0A9N9ZZY3_BEMTA</name>